<dbReference type="InterPro" id="IPR019734">
    <property type="entry name" value="TPR_rpt"/>
</dbReference>
<feature type="domain" description="O-GlcNAc transferase C-terminal" evidence="9">
    <location>
        <begin position="315"/>
        <end position="458"/>
    </location>
</feature>
<evidence type="ECO:0000256" key="1">
    <source>
        <dbReference type="ARBA" id="ARBA00004922"/>
    </source>
</evidence>
<keyword evidence="5" id="KW-0808">Transferase</keyword>
<accession>A0ABQ6M886</accession>
<dbReference type="EMBL" id="BRYB01000049">
    <property type="protein sequence ID" value="GMI21460.1"/>
    <property type="molecule type" value="Genomic_DNA"/>
</dbReference>
<proteinExistence type="inferred from homology"/>
<protein>
    <recommendedName>
        <fullName evidence="3">protein O-GlcNAc transferase</fullName>
        <ecNumber evidence="3">2.4.1.255</ecNumber>
    </recommendedName>
</protein>
<dbReference type="Gene3D" id="3.40.50.11380">
    <property type="match status" value="1"/>
</dbReference>
<comment type="similarity">
    <text evidence="2">Belongs to the glycosyltransferase 41 family. O-GlcNAc transferase subfamily.</text>
</comment>
<dbReference type="PANTHER" id="PTHR44998:SF1">
    <property type="entry name" value="UDP-N-ACETYLGLUCOSAMINE--PEPTIDE N-ACETYLGLUCOSAMINYLTRANSFERASE 110 KDA SUBUNIT"/>
    <property type="match status" value="1"/>
</dbReference>
<dbReference type="PROSITE" id="PS50293">
    <property type="entry name" value="TPR_REGION"/>
    <property type="match status" value="1"/>
</dbReference>
<sequence length="1335" mass="145629">KVLYVEEEDIPAYVSFNEGVAAEGRYDSGAALHYYLEALRMKPNLYEALLNLGCLYDKLSEAEASESPGLSEDHAEMATRTFNSLLSASPPPSFAAGAYNNLGHIAHKRSSNDVLALPVAVSFYEKAIAQDPAHTDSLYNLGKVLQELGRWEEARAAYERVLALEPDHHESRLNLANYYFGLHDSSSALRQYELILASPSLSSLSSATLEMVLNNLGSLHRTEHDFPAALAVYERAYAVSGNISATALSNVHLARRSLLLWSRHSSLTPSVLHLSSLHVPSPKKPSPPLLPYDSLLLPGASPQTRLTIARQASLPYDFRDHPMGHLTRGLVTSPSPSFRSIALSYGMNDRSRHRRSFETDPDLFIDAESLAPLDAAQALARESVDIAVDLMSHTTGGRAQIANLKPARILVNYLGFPGTSGSARYDYALLDKLVAPPESAGDWEEKIVLLPHTYQVNEYGLEIELCAGGSGSVCEDARELLVQSSSSETPPSASGMNVCNFNAIDKYEPASFQVWMNVLQRNPDATLFLLRPKEPLGSQVEANIHLEAAAMGIPPHRVSLVRRADHREHVRRLGGCDVFLDHLVYGRDSGSMGGMASRVGRSFLSSILEPADELYMVQDSVKALEDSVSLALSSPDLLLSLREKIAAGLLSTPHFDTRLTTSNIESSYRCMQEIYEAGLDAMNVIVRPPDEGLPRSEHWEEAGVAKVVELLGEADSRELGGAVMERLLASFGGTSGEIHHLHGLMLEKEGRLLDAADAIKLAVELDSSVPFYHANLASILQRAFPDDPVSAANAYLAAFVLDPYEQLLGGSPLFALNLLKAHGLAAEEEAAFNVVTGGLGVLLEGGGLNWELIRQFPPQLVDKTAELFGLHAQAVNGAGGEGNGRRVIEFLRYASDLVPDDGQARLKLGAGLEAAGAGQEALEEFFRAVRSIHSGSRRVEGGSDGGGDRPTIAIYCDEYGQTWWPHWSYSSMKTGLGGSEEAAYFMAHEMTKLGYTVIVYNEVREEEAGRDPLNEHVHWRHYLTYDPSNPPDVFIAWRYHISLALALDPSHERPKKVFLWLQDAVEGASYTAGMCDQIDGLFVLSDFHKRLLPGHCQGKGRVTPNGIDTSERSQFAEGAAGDGENEPLEMVYGSAPNRGLELLLGVWPDIRARLGARARLHIYYGFSKSFVEFGRSGKLGPNFEEWMRAMLDSIEKLDGVVYHGMVSHEELARGYAAAGYILYPSVYPETGCVTLMKAMCSGAVPVTSRCHDSTLPELTGSWDIGPANGLQAGLGEREKAEWGNTYVDAVVRAALAELGAGAAEARGRRDAMKRESRERFSWGNVAGSWHAEINN</sequence>
<dbReference type="Gene3D" id="3.40.50.2000">
    <property type="entry name" value="Glycogen Phosphorylase B"/>
    <property type="match status" value="2"/>
</dbReference>
<dbReference type="Proteomes" id="UP001165060">
    <property type="component" value="Unassembled WGS sequence"/>
</dbReference>
<feature type="non-terminal residue" evidence="10">
    <location>
        <position position="1"/>
    </location>
</feature>
<evidence type="ECO:0000256" key="8">
    <source>
        <dbReference type="PROSITE-ProRule" id="PRU00339"/>
    </source>
</evidence>
<keyword evidence="7 8" id="KW-0802">TPR repeat</keyword>
<evidence type="ECO:0000259" key="9">
    <source>
        <dbReference type="Pfam" id="PF13844"/>
    </source>
</evidence>
<evidence type="ECO:0000256" key="5">
    <source>
        <dbReference type="ARBA" id="ARBA00022679"/>
    </source>
</evidence>
<reference evidence="10 11" key="1">
    <citation type="journal article" date="2023" name="Commun. Biol.">
        <title>Genome analysis of Parmales, the sister group of diatoms, reveals the evolutionary specialization of diatoms from phago-mixotrophs to photoautotrophs.</title>
        <authorList>
            <person name="Ban H."/>
            <person name="Sato S."/>
            <person name="Yoshikawa S."/>
            <person name="Yamada K."/>
            <person name="Nakamura Y."/>
            <person name="Ichinomiya M."/>
            <person name="Sato N."/>
            <person name="Blanc-Mathieu R."/>
            <person name="Endo H."/>
            <person name="Kuwata A."/>
            <person name="Ogata H."/>
        </authorList>
    </citation>
    <scope>NUCLEOTIDE SEQUENCE [LARGE SCALE GENOMIC DNA]</scope>
</reference>
<keyword evidence="6" id="KW-0677">Repeat</keyword>
<dbReference type="PROSITE" id="PS50005">
    <property type="entry name" value="TPR"/>
    <property type="match status" value="1"/>
</dbReference>
<evidence type="ECO:0000256" key="4">
    <source>
        <dbReference type="ARBA" id="ARBA00022676"/>
    </source>
</evidence>
<feature type="domain" description="O-GlcNAc transferase C-terminal" evidence="9">
    <location>
        <begin position="494"/>
        <end position="582"/>
    </location>
</feature>
<dbReference type="Gene3D" id="1.25.40.10">
    <property type="entry name" value="Tetratricopeptide repeat domain"/>
    <property type="match status" value="3"/>
</dbReference>
<keyword evidence="11" id="KW-1185">Reference proteome</keyword>
<dbReference type="Pfam" id="PF13844">
    <property type="entry name" value="Glyco_transf_41"/>
    <property type="match status" value="2"/>
</dbReference>
<dbReference type="SUPFAM" id="SSF53756">
    <property type="entry name" value="UDP-Glycosyltransferase/glycogen phosphorylase"/>
    <property type="match status" value="1"/>
</dbReference>
<organism evidence="10 11">
    <name type="scientific">Tetraparma gracilis</name>
    <dbReference type="NCBI Taxonomy" id="2962635"/>
    <lineage>
        <taxon>Eukaryota</taxon>
        <taxon>Sar</taxon>
        <taxon>Stramenopiles</taxon>
        <taxon>Ochrophyta</taxon>
        <taxon>Bolidophyceae</taxon>
        <taxon>Parmales</taxon>
        <taxon>Triparmaceae</taxon>
        <taxon>Tetraparma</taxon>
    </lineage>
</organism>
<dbReference type="PANTHER" id="PTHR44998">
    <property type="match status" value="1"/>
</dbReference>
<comment type="pathway">
    <text evidence="1">Protein modification; protein glycosylation.</text>
</comment>
<dbReference type="InterPro" id="IPR029489">
    <property type="entry name" value="OGT/SEC/SPY_C"/>
</dbReference>
<feature type="repeat" description="TPR" evidence="8">
    <location>
        <begin position="135"/>
        <end position="168"/>
    </location>
</feature>
<dbReference type="SUPFAM" id="SSF48452">
    <property type="entry name" value="TPR-like"/>
    <property type="match status" value="2"/>
</dbReference>
<evidence type="ECO:0000256" key="6">
    <source>
        <dbReference type="ARBA" id="ARBA00022737"/>
    </source>
</evidence>
<keyword evidence="4" id="KW-0328">Glycosyltransferase</keyword>
<comment type="caution">
    <text evidence="10">The sequence shown here is derived from an EMBL/GenBank/DDBJ whole genome shotgun (WGS) entry which is preliminary data.</text>
</comment>
<evidence type="ECO:0000256" key="3">
    <source>
        <dbReference type="ARBA" id="ARBA00011970"/>
    </source>
</evidence>
<dbReference type="SMART" id="SM00028">
    <property type="entry name" value="TPR"/>
    <property type="match status" value="6"/>
</dbReference>
<dbReference type="Pfam" id="PF14559">
    <property type="entry name" value="TPR_19"/>
    <property type="match status" value="1"/>
</dbReference>
<dbReference type="EC" id="2.4.1.255" evidence="3"/>
<name>A0ABQ6M886_9STRA</name>
<evidence type="ECO:0000256" key="2">
    <source>
        <dbReference type="ARBA" id="ARBA00005386"/>
    </source>
</evidence>
<dbReference type="InterPro" id="IPR011990">
    <property type="entry name" value="TPR-like_helical_dom_sf"/>
</dbReference>
<evidence type="ECO:0000313" key="11">
    <source>
        <dbReference type="Proteomes" id="UP001165060"/>
    </source>
</evidence>
<gene>
    <name evidence="10" type="ORF">TeGR_g6840</name>
</gene>
<evidence type="ECO:0000256" key="7">
    <source>
        <dbReference type="ARBA" id="ARBA00022803"/>
    </source>
</evidence>
<evidence type="ECO:0000313" key="10">
    <source>
        <dbReference type="EMBL" id="GMI21460.1"/>
    </source>
</evidence>